<evidence type="ECO:0000256" key="2">
    <source>
        <dbReference type="ARBA" id="ARBA00022468"/>
    </source>
</evidence>
<accession>A0A671RI11</accession>
<keyword evidence="10" id="KW-0175">Coiled coil</keyword>
<dbReference type="Gene3D" id="1.10.8.270">
    <property type="entry name" value="putative rabgap domain of human tbc1 domain family member 14 like domains"/>
    <property type="match status" value="1"/>
</dbReference>
<gene>
    <name evidence="13" type="primary">LOC107668890</name>
</gene>
<protein>
    <recommendedName>
        <fullName evidence="8">TBC1 domain family member 4</fullName>
    </recommendedName>
    <alternativeName>
        <fullName evidence="9">Akt substrate of 160 kDa</fullName>
    </alternativeName>
</protein>
<dbReference type="Pfam" id="PF00566">
    <property type="entry name" value="RabGAP-TBC"/>
    <property type="match status" value="1"/>
</dbReference>
<feature type="compositionally biased region" description="Basic and acidic residues" evidence="11">
    <location>
        <begin position="1011"/>
        <end position="1020"/>
    </location>
</feature>
<feature type="region of interest" description="Disordered" evidence="11">
    <location>
        <begin position="165"/>
        <end position="200"/>
    </location>
</feature>
<dbReference type="PANTHER" id="PTHR47219">
    <property type="entry name" value="RAB GTPASE-ACTIVATING PROTEIN 1-LIKE"/>
    <property type="match status" value="1"/>
</dbReference>
<evidence type="ECO:0000256" key="1">
    <source>
        <dbReference type="ARBA" id="ARBA00004496"/>
    </source>
</evidence>
<keyword evidence="6" id="KW-0677">Repeat</keyword>
<evidence type="ECO:0000256" key="7">
    <source>
        <dbReference type="ARBA" id="ARBA00022990"/>
    </source>
</evidence>
<dbReference type="GO" id="GO:0032869">
    <property type="term" value="P:cellular response to insulin stimulus"/>
    <property type="evidence" value="ECO:0007669"/>
    <property type="project" value="UniProtKB-ARBA"/>
</dbReference>
<evidence type="ECO:0000256" key="6">
    <source>
        <dbReference type="ARBA" id="ARBA00022737"/>
    </source>
</evidence>
<evidence type="ECO:0000256" key="10">
    <source>
        <dbReference type="SAM" id="Coils"/>
    </source>
</evidence>
<dbReference type="Ensembl" id="ENSSANT00000088180.1">
    <property type="protein sequence ID" value="ENSSANP00000082974.1"/>
    <property type="gene ID" value="ENSSANG00000040408.1"/>
</dbReference>
<reference evidence="13" key="2">
    <citation type="submission" date="2025-09" db="UniProtKB">
        <authorList>
            <consortium name="Ensembl"/>
        </authorList>
    </citation>
    <scope>IDENTIFICATION</scope>
</reference>
<dbReference type="SMART" id="SM00164">
    <property type="entry name" value="TBC"/>
    <property type="match status" value="1"/>
</dbReference>
<keyword evidence="7" id="KW-0007">Acetylation</keyword>
<dbReference type="PANTHER" id="PTHR47219:SF14">
    <property type="entry name" value="TBC1 DOMAIN FAMILY MEMBER 4"/>
    <property type="match status" value="1"/>
</dbReference>
<dbReference type="InterPro" id="IPR000195">
    <property type="entry name" value="Rab-GAP-TBC_dom"/>
</dbReference>
<keyword evidence="5" id="KW-0597">Phosphoprotein</keyword>
<keyword evidence="4" id="KW-0963">Cytoplasm</keyword>
<evidence type="ECO:0000313" key="14">
    <source>
        <dbReference type="Proteomes" id="UP000472260"/>
    </source>
</evidence>
<evidence type="ECO:0000256" key="3">
    <source>
        <dbReference type="ARBA" id="ARBA00022481"/>
    </source>
</evidence>
<dbReference type="SUPFAM" id="SSF50729">
    <property type="entry name" value="PH domain-like"/>
    <property type="match status" value="1"/>
</dbReference>
<dbReference type="SUPFAM" id="SSF47923">
    <property type="entry name" value="Ypt/Rab-GAP domain of gyp1p"/>
    <property type="match status" value="2"/>
</dbReference>
<evidence type="ECO:0000256" key="5">
    <source>
        <dbReference type="ARBA" id="ARBA00022553"/>
    </source>
</evidence>
<reference evidence="13" key="1">
    <citation type="submission" date="2025-08" db="UniProtKB">
        <authorList>
            <consortium name="Ensembl"/>
        </authorList>
    </citation>
    <scope>IDENTIFICATION</scope>
</reference>
<dbReference type="FunFam" id="1.10.10.2750:FF:000002">
    <property type="entry name" value="TBC1 domain family member 4"/>
    <property type="match status" value="1"/>
</dbReference>
<dbReference type="Gene3D" id="1.10.10.2750">
    <property type="match status" value="1"/>
</dbReference>
<feature type="region of interest" description="Disordered" evidence="11">
    <location>
        <begin position="407"/>
        <end position="436"/>
    </location>
</feature>
<dbReference type="InterPro" id="IPR035969">
    <property type="entry name" value="Rab-GAP_TBC_sf"/>
</dbReference>
<name>A0A671RI11_9TELE</name>
<evidence type="ECO:0000256" key="4">
    <source>
        <dbReference type="ARBA" id="ARBA00022490"/>
    </source>
</evidence>
<evidence type="ECO:0000313" key="13">
    <source>
        <dbReference type="Ensembl" id="ENSSANP00000082974.1"/>
    </source>
</evidence>
<comment type="subcellular location">
    <subcellularLocation>
        <location evidence="1">Cytoplasm</location>
    </subcellularLocation>
</comment>
<evidence type="ECO:0000256" key="9">
    <source>
        <dbReference type="ARBA" id="ARBA00081861"/>
    </source>
</evidence>
<evidence type="ECO:0000256" key="8">
    <source>
        <dbReference type="ARBA" id="ARBA00072013"/>
    </source>
</evidence>
<dbReference type="AlphaFoldDB" id="A0A671RI11"/>
<feature type="domain" description="Rab-GAP TBC" evidence="12">
    <location>
        <begin position="640"/>
        <end position="834"/>
    </location>
</feature>
<organism evidence="13 14">
    <name type="scientific">Sinocyclocheilus anshuiensis</name>
    <dbReference type="NCBI Taxonomy" id="1608454"/>
    <lineage>
        <taxon>Eukaryota</taxon>
        <taxon>Metazoa</taxon>
        <taxon>Chordata</taxon>
        <taxon>Craniata</taxon>
        <taxon>Vertebrata</taxon>
        <taxon>Euteleostomi</taxon>
        <taxon>Actinopterygii</taxon>
        <taxon>Neopterygii</taxon>
        <taxon>Teleostei</taxon>
        <taxon>Ostariophysi</taxon>
        <taxon>Cypriniformes</taxon>
        <taxon>Cyprinidae</taxon>
        <taxon>Cyprininae</taxon>
        <taxon>Sinocyclocheilus</taxon>
    </lineage>
</organism>
<keyword evidence="3" id="KW-0488">Methylation</keyword>
<keyword evidence="2" id="KW-0343">GTPase activation</keyword>
<feature type="region of interest" description="Disordered" evidence="11">
    <location>
        <begin position="1001"/>
        <end position="1020"/>
    </location>
</feature>
<dbReference type="InterPro" id="IPR021785">
    <property type="entry name" value="DUF3350"/>
</dbReference>
<dbReference type="GO" id="GO:0005737">
    <property type="term" value="C:cytoplasm"/>
    <property type="evidence" value="ECO:0007669"/>
    <property type="project" value="UniProtKB-SubCell"/>
</dbReference>
<dbReference type="FunFam" id="1.10.472.80:FF:000003">
    <property type="entry name" value="Putative TBC1 domain family member 1"/>
    <property type="match status" value="1"/>
</dbReference>
<dbReference type="Proteomes" id="UP000472260">
    <property type="component" value="Unassembled WGS sequence"/>
</dbReference>
<sequence length="1020" mass="115661">MSKTVLQVPEVISSIRQVSKAALKEESKPKQESDESFYNSQKFEVLYCGKVTVNHKKAPSTLIDDCIDKFRQHEIERKRLRLLNGQRSSTEAPVEFIVGDDPLSSSLCEVDEPEPNLNEEELSEVGNGNLDMTSSSSTGSLLGSFECILEDSGFGEQQEIRTRCNSLAGGLQKRPRETGKGSTRRRHASAPNNVQPSDADKNRTMLFQVGRFEVNLISPDTKSVVLEKNFKDISSCSQVDEVMLTLKQAFTTAAALQSSKNQIKLCEACPMHDLHKLCERIEGLYPPRAKLAIQKYLSQLSDNEQVNIFERVQKMKPASDHEENELVILHLRQLCETKQKSHVHIGEVPQNASGSTVTSDNSIVGRIKLDVFKNKTRSSLTSSLENIFSRGANRMRMRLGSMGSFDRVSITQHGDSPGDSPPGTPPSYTEEDPDAPQFRRRAHTFSHPPIKKKISFTEVSFQACKAPLRRQQSLAPELLGNGEGRKRSLSGCSTDSLTLVPPRRVSWRQKIFLRVASPMSKPSASMQHVDHMDGRELLPLSPRAPQVSPLSPEQGSPADYRALWKKAIHQQILLIRMEKENQRLEASRDELHIRKMKLDYQEVCQCSKEVQALWDRKLSSPCRTKVQWDKEEIHSAVCQGVPKSRRGEVWLLLSQQYRLHHRLPQRQQPPETPYQDLLKQLTAQQHAILVDLGRTFPTHQYFSTQLGAGQLSLYNLLKAYSLLDTEVGYCQGISFVAGLLLLHMSEEQAFDTLKFLMYDLGIRRQYRPDMISLQIQMYQLSRLLHDYHRNVYTHLEEHEICPSLYAAPWFLTLFASQFPLGFVARIFDLLFVQGTEVIFKVALCLLSSHRGEILECDGFESIVDYLKSTIPTLTHSQMEETITKAIKMDISKQLHAYEVEYHVLQDELSDAPPPSEDSDRLDKLEKANAQLKKQNMDLLEKLQAARLKIQTLESSVESFLSRESKMKHLLRSLEQEKASYQKTIERMRSSLPSDAVADVEMTQLKSSTNGKAKETACKKP</sequence>
<evidence type="ECO:0000259" key="12">
    <source>
        <dbReference type="PROSITE" id="PS50086"/>
    </source>
</evidence>
<dbReference type="Gene3D" id="1.10.472.80">
    <property type="entry name" value="Ypt/Rab-GAP domain of gyp1p, domain 3"/>
    <property type="match status" value="1"/>
</dbReference>
<dbReference type="InterPro" id="IPR050302">
    <property type="entry name" value="Rab_GAP_TBC_domain"/>
</dbReference>
<dbReference type="Pfam" id="PF11830">
    <property type="entry name" value="DUF3350"/>
    <property type="match status" value="1"/>
</dbReference>
<dbReference type="GO" id="GO:0005096">
    <property type="term" value="F:GTPase activator activity"/>
    <property type="evidence" value="ECO:0007669"/>
    <property type="project" value="UniProtKB-KW"/>
</dbReference>
<evidence type="ECO:0000256" key="11">
    <source>
        <dbReference type="SAM" id="MobiDB-lite"/>
    </source>
</evidence>
<feature type="coiled-coil region" evidence="10">
    <location>
        <begin position="921"/>
        <end position="990"/>
    </location>
</feature>
<proteinExistence type="predicted"/>
<keyword evidence="14" id="KW-1185">Reference proteome</keyword>
<dbReference type="PROSITE" id="PS50086">
    <property type="entry name" value="TBC_RABGAP"/>
    <property type="match status" value="1"/>
</dbReference>
<dbReference type="FunFam" id="1.10.8.270:FF:000001">
    <property type="entry name" value="TBC1 domain family member 1"/>
    <property type="match status" value="1"/>
</dbReference>